<evidence type="ECO:0000259" key="1">
    <source>
        <dbReference type="Pfam" id="PF14279"/>
    </source>
</evidence>
<protein>
    <submittedName>
        <fullName evidence="2">HNH endonuclease</fullName>
    </submittedName>
</protein>
<reference evidence="2 3" key="1">
    <citation type="journal article" date="2022" name="Int. J. Syst. Evol. Microbiol.">
        <title>Pseudomonas petroselini sp. nov., a pathogen causing bacterial rot of parsley in Japan.</title>
        <authorList>
            <person name="Sawada H."/>
            <person name="Fujikawa T."/>
            <person name="Osada S."/>
            <person name="Satou M."/>
        </authorList>
    </citation>
    <scope>NUCLEOTIDE SEQUENCE [LARGE SCALE GENOMIC DNA]</scope>
    <source>
        <strain evidence="2 3">MAFF 311096</strain>
    </source>
</reference>
<accession>A0ABS8QYY6</accession>
<dbReference type="InterPro" id="IPR029471">
    <property type="entry name" value="HNH_5"/>
</dbReference>
<dbReference type="EMBL" id="JAJOZI010000125">
    <property type="protein sequence ID" value="MCD7040940.1"/>
    <property type="molecule type" value="Genomic_DNA"/>
</dbReference>
<dbReference type="Proteomes" id="UP001154922">
    <property type="component" value="Unassembled WGS sequence"/>
</dbReference>
<keyword evidence="2" id="KW-0255">Endonuclease</keyword>
<evidence type="ECO:0000313" key="3">
    <source>
        <dbReference type="Proteomes" id="UP001154922"/>
    </source>
</evidence>
<gene>
    <name evidence="2" type="ORF">LRQ20_21815</name>
</gene>
<keyword evidence="3" id="KW-1185">Reference proteome</keyword>
<feature type="domain" description="HNH endonuclease 5" evidence="1">
    <location>
        <begin position="45"/>
        <end position="98"/>
    </location>
</feature>
<proteinExistence type="predicted"/>
<organism evidence="2 3">
    <name type="scientific">Pseudomonas petroselini</name>
    <dbReference type="NCBI Taxonomy" id="2899822"/>
    <lineage>
        <taxon>Bacteria</taxon>
        <taxon>Pseudomonadati</taxon>
        <taxon>Pseudomonadota</taxon>
        <taxon>Gammaproteobacteria</taxon>
        <taxon>Pseudomonadales</taxon>
        <taxon>Pseudomonadaceae</taxon>
        <taxon>Pseudomonas</taxon>
    </lineage>
</organism>
<sequence>MNYSFEEFNKKAEKNFLKEYINIKHVTLNPSQKKRYMGGVLNKICRYCNKNEKSTTFKKVAHAIPFLIGNRTLIDNLECDKCNEHFGRKIEDSFANYFHPYRLMNSIRGRKRLKYNSSGLDITTDQDRGLNVSVSPNDEQEEPAFVRVSEDLIKFTLERPAYYPVAIYKTFVKIALALMPESEKVKTIILNDWLLSNEQVPLIKEQKVIQWKVRGPSDPDTIRCTLYKAKPEFEDTNIRYVLIFAFSSFQFQVPIPSINNGNPNIAMPLAPSLRPIEEYKEFGNPSIDVIDFSSNAIVRNEKVEIFFRIEESQIKDASSSL</sequence>
<dbReference type="GO" id="GO:0004519">
    <property type="term" value="F:endonuclease activity"/>
    <property type="evidence" value="ECO:0007669"/>
    <property type="project" value="UniProtKB-KW"/>
</dbReference>
<comment type="caution">
    <text evidence="2">The sequence shown here is derived from an EMBL/GenBank/DDBJ whole genome shotgun (WGS) entry which is preliminary data.</text>
</comment>
<dbReference type="RefSeq" id="WP_231809292.1">
    <property type="nucleotide sequence ID" value="NZ_JAJOZG010000059.1"/>
</dbReference>
<reference evidence="2 3" key="2">
    <citation type="journal article" date="2023" name="Plant Pathol.">
        <title>Dismantling and reorganizing Pseudomonas marginalis sensu#lato.</title>
        <authorList>
            <person name="Sawada H."/>
            <person name="Fujikawa T."/>
            <person name="Satou M."/>
        </authorList>
    </citation>
    <scope>NUCLEOTIDE SEQUENCE [LARGE SCALE GENOMIC DNA]</scope>
    <source>
        <strain evidence="2 3">MAFF 311096</strain>
    </source>
</reference>
<evidence type="ECO:0000313" key="2">
    <source>
        <dbReference type="EMBL" id="MCD7040940.1"/>
    </source>
</evidence>
<keyword evidence="2" id="KW-0378">Hydrolase</keyword>
<name>A0ABS8QYY6_9PSED</name>
<keyword evidence="2" id="KW-0540">Nuclease</keyword>
<dbReference type="Pfam" id="PF14279">
    <property type="entry name" value="HNH_5"/>
    <property type="match status" value="1"/>
</dbReference>